<dbReference type="Proteomes" id="UP000635071">
    <property type="component" value="Unassembled WGS sequence"/>
</dbReference>
<feature type="binding site" description="axial binding residue" evidence="14">
    <location>
        <position position="93"/>
    </location>
    <ligand>
        <name>heme</name>
        <dbReference type="ChEBI" id="CHEBI:30413"/>
    </ligand>
    <ligandPart>
        <name>Fe</name>
        <dbReference type="ChEBI" id="CHEBI:18248"/>
    </ligandPart>
</feature>
<evidence type="ECO:0000256" key="4">
    <source>
        <dbReference type="ARBA" id="ARBA00017504"/>
    </source>
</evidence>
<keyword evidence="10 14" id="KW-0560">Oxidoreductase</keyword>
<evidence type="ECO:0000313" key="17">
    <source>
        <dbReference type="Proteomes" id="UP000635071"/>
    </source>
</evidence>
<reference evidence="16" key="2">
    <citation type="submission" date="2020-09" db="EMBL/GenBank/DDBJ databases">
        <authorList>
            <person name="Sun Q."/>
            <person name="Zhou Y."/>
        </authorList>
    </citation>
    <scope>NUCLEOTIDE SEQUENCE</scope>
    <source>
        <strain evidence="16">CGMCC 1.15519</strain>
    </source>
</reference>
<evidence type="ECO:0000256" key="9">
    <source>
        <dbReference type="ARBA" id="ARBA00022989"/>
    </source>
</evidence>
<comment type="pathway">
    <text evidence="2 14 15">Porphyrin-containing compound metabolism; protoporphyrin-IX biosynthesis; protoporphyrin-IX from protoporphyrinogen-IX: step 1/1.</text>
</comment>
<keyword evidence="8 14" id="KW-0479">Metal-binding</keyword>
<keyword evidence="5 14" id="KW-1003">Cell membrane</keyword>
<dbReference type="GO" id="GO:0046872">
    <property type="term" value="F:metal ion binding"/>
    <property type="evidence" value="ECO:0007669"/>
    <property type="project" value="UniProtKB-UniRule"/>
</dbReference>
<comment type="subunit">
    <text evidence="14">Homodimer.</text>
</comment>
<evidence type="ECO:0000256" key="13">
    <source>
        <dbReference type="ARBA" id="ARBA00048390"/>
    </source>
</evidence>
<dbReference type="HAMAP" id="MF_02239">
    <property type="entry name" value="HemJ"/>
    <property type="match status" value="1"/>
</dbReference>
<feature type="transmembrane region" description="Helical" evidence="14">
    <location>
        <begin position="128"/>
        <end position="146"/>
    </location>
</feature>
<organism evidence="16 17">
    <name type="scientific">Sandarakinorhabdus glacialis</name>
    <dbReference type="NCBI Taxonomy" id="1614636"/>
    <lineage>
        <taxon>Bacteria</taxon>
        <taxon>Pseudomonadati</taxon>
        <taxon>Pseudomonadota</taxon>
        <taxon>Alphaproteobacteria</taxon>
        <taxon>Sphingomonadales</taxon>
        <taxon>Sphingosinicellaceae</taxon>
        <taxon>Sandarakinorhabdus</taxon>
    </lineage>
</organism>
<evidence type="ECO:0000256" key="15">
    <source>
        <dbReference type="PIRNR" id="PIRNR004638"/>
    </source>
</evidence>
<keyword evidence="7 14" id="KW-0812">Transmembrane</keyword>
<feature type="transmembrane region" description="Helical" evidence="14">
    <location>
        <begin position="12"/>
        <end position="34"/>
    </location>
</feature>
<dbReference type="InterPro" id="IPR005265">
    <property type="entry name" value="HemJ-like"/>
</dbReference>
<keyword evidence="9 14" id="KW-1133">Transmembrane helix</keyword>
<comment type="cofactor">
    <cofactor evidence="14 15">
        <name>heme b</name>
        <dbReference type="ChEBI" id="CHEBI:60344"/>
    </cofactor>
    <text evidence="14 15">Binds 1 heme b (iron(II)-protoporphyrin IX) group per subunit.</text>
</comment>
<gene>
    <name evidence="16" type="ORF">GCM10011529_14760</name>
</gene>
<dbReference type="PIRSF" id="PIRSF004638">
    <property type="entry name" value="UCP004638"/>
    <property type="match status" value="1"/>
</dbReference>
<evidence type="ECO:0000256" key="7">
    <source>
        <dbReference type="ARBA" id="ARBA00022692"/>
    </source>
</evidence>
<comment type="function">
    <text evidence="14 15">Catalyzes the oxidation of protoporphyrinogen IX to protoporphyrin IX.</text>
</comment>
<protein>
    <recommendedName>
        <fullName evidence="4 14">Protoporphyrinogen IX oxidase</fullName>
        <shortName evidence="14">PPO</shortName>
        <ecNumber evidence="14 15">1.3.99.-</ecNumber>
    </recommendedName>
</protein>
<comment type="catalytic activity">
    <reaction evidence="13 14 15">
        <text>protoporphyrinogen IX + 3 A = protoporphyrin IX + 3 AH2</text>
        <dbReference type="Rhea" id="RHEA:62000"/>
        <dbReference type="ChEBI" id="CHEBI:13193"/>
        <dbReference type="ChEBI" id="CHEBI:17499"/>
        <dbReference type="ChEBI" id="CHEBI:57306"/>
        <dbReference type="ChEBI" id="CHEBI:57307"/>
    </reaction>
</comment>
<name>A0A916ZQK7_9SPHN</name>
<reference evidence="16" key="1">
    <citation type="journal article" date="2014" name="Int. J. Syst. Evol. Microbiol.">
        <title>Complete genome sequence of Corynebacterium casei LMG S-19264T (=DSM 44701T), isolated from a smear-ripened cheese.</title>
        <authorList>
            <consortium name="US DOE Joint Genome Institute (JGI-PGF)"/>
            <person name="Walter F."/>
            <person name="Albersmeier A."/>
            <person name="Kalinowski J."/>
            <person name="Ruckert C."/>
        </authorList>
    </citation>
    <scope>NUCLEOTIDE SEQUENCE</scope>
    <source>
        <strain evidence="16">CGMCC 1.15519</strain>
    </source>
</reference>
<feature type="transmembrane region" description="Helical" evidence="14">
    <location>
        <begin position="64"/>
        <end position="82"/>
    </location>
</feature>
<comment type="similarity">
    <text evidence="3 14 15">Belongs to the HemJ family.</text>
</comment>
<dbReference type="PANTHER" id="PTHR40255">
    <property type="entry name" value="UPF0093 MEMBRANE PROTEIN SLR1790"/>
    <property type="match status" value="1"/>
</dbReference>
<keyword evidence="12 14" id="KW-0472">Membrane</keyword>
<feature type="transmembrane region" description="Helical" evidence="14">
    <location>
        <begin position="88"/>
        <end position="107"/>
    </location>
</feature>
<dbReference type="RefSeq" id="WP_188762291.1">
    <property type="nucleotide sequence ID" value="NZ_BMJM01000004.1"/>
</dbReference>
<proteinExistence type="inferred from homology"/>
<evidence type="ECO:0000256" key="8">
    <source>
        <dbReference type="ARBA" id="ARBA00022723"/>
    </source>
</evidence>
<evidence type="ECO:0000256" key="2">
    <source>
        <dbReference type="ARBA" id="ARBA00005073"/>
    </source>
</evidence>
<evidence type="ECO:0000256" key="1">
    <source>
        <dbReference type="ARBA" id="ARBA00004651"/>
    </source>
</evidence>
<evidence type="ECO:0000256" key="5">
    <source>
        <dbReference type="ARBA" id="ARBA00022475"/>
    </source>
</evidence>
<keyword evidence="17" id="KW-1185">Reference proteome</keyword>
<evidence type="ECO:0000313" key="16">
    <source>
        <dbReference type="EMBL" id="GGE09491.1"/>
    </source>
</evidence>
<evidence type="ECO:0000256" key="11">
    <source>
        <dbReference type="ARBA" id="ARBA00023004"/>
    </source>
</evidence>
<dbReference type="GO" id="GO:0005886">
    <property type="term" value="C:plasma membrane"/>
    <property type="evidence" value="ECO:0007669"/>
    <property type="project" value="UniProtKB-SubCell"/>
</dbReference>
<dbReference type="AlphaFoldDB" id="A0A916ZQK7"/>
<keyword evidence="6 14" id="KW-0349">Heme</keyword>
<sequence>MIEFGTGWLGDGYLWVKSLHVIFVIFWMAGMFMLPRFLVYWSQLPADSPENAVWTDRCNRLRRIILTPGITIVWLAGIALGFHLGWPLWLWAKLVVVLGLSGFHGWMIGAARKFAAGDRPYTEKTLRLANEIPSLATIAIVILVIVKPF</sequence>
<evidence type="ECO:0000256" key="3">
    <source>
        <dbReference type="ARBA" id="ARBA00006501"/>
    </source>
</evidence>
<evidence type="ECO:0000256" key="10">
    <source>
        <dbReference type="ARBA" id="ARBA00023002"/>
    </source>
</evidence>
<dbReference type="EMBL" id="BMJM01000004">
    <property type="protein sequence ID" value="GGE09491.1"/>
    <property type="molecule type" value="Genomic_DNA"/>
</dbReference>
<keyword evidence="11 14" id="KW-0408">Iron</keyword>
<dbReference type="Pfam" id="PF03653">
    <property type="entry name" value="UPF0093"/>
    <property type="match status" value="1"/>
</dbReference>
<evidence type="ECO:0000256" key="12">
    <source>
        <dbReference type="ARBA" id="ARBA00023136"/>
    </source>
</evidence>
<dbReference type="EC" id="1.3.99.-" evidence="14 15"/>
<evidence type="ECO:0000256" key="14">
    <source>
        <dbReference type="HAMAP-Rule" id="MF_02239"/>
    </source>
</evidence>
<comment type="caution">
    <text evidence="16">The sequence shown here is derived from an EMBL/GenBank/DDBJ whole genome shotgun (WGS) entry which is preliminary data.</text>
</comment>
<dbReference type="GO" id="GO:0006782">
    <property type="term" value="P:protoporphyrinogen IX biosynthetic process"/>
    <property type="evidence" value="ECO:0007669"/>
    <property type="project" value="UniProtKB-UniRule"/>
</dbReference>
<comment type="subcellular location">
    <subcellularLocation>
        <location evidence="1 14">Cell membrane</location>
        <topology evidence="1 14">Multi-pass membrane protein</topology>
    </subcellularLocation>
</comment>
<dbReference type="GO" id="GO:0070818">
    <property type="term" value="F:protoporphyrinogen oxidase activity"/>
    <property type="evidence" value="ECO:0007669"/>
    <property type="project" value="UniProtKB-UniRule"/>
</dbReference>
<feature type="binding site" description="axial binding residue" evidence="14">
    <location>
        <position position="20"/>
    </location>
    <ligand>
        <name>heme</name>
        <dbReference type="ChEBI" id="CHEBI:30413"/>
    </ligand>
    <ligandPart>
        <name>Fe</name>
        <dbReference type="ChEBI" id="CHEBI:18248"/>
    </ligandPart>
</feature>
<evidence type="ECO:0000256" key="6">
    <source>
        <dbReference type="ARBA" id="ARBA00022617"/>
    </source>
</evidence>
<accession>A0A916ZQK7</accession>
<dbReference type="PANTHER" id="PTHR40255:SF1">
    <property type="entry name" value="PROTOPORPHYRINOGEN IX OXIDASE"/>
    <property type="match status" value="1"/>
</dbReference>